<protein>
    <recommendedName>
        <fullName evidence="6">ABC transporter substrate-binding protein</fullName>
    </recommendedName>
</protein>
<keyword evidence="3" id="KW-0732">Signal</keyword>
<dbReference type="SUPFAM" id="SSF53850">
    <property type="entry name" value="Periplasmic binding protein-like II"/>
    <property type="match status" value="1"/>
</dbReference>
<comment type="similarity">
    <text evidence="1">Belongs to the bacterial solute-binding protein 1 family.</text>
</comment>
<dbReference type="Proteomes" id="UP000241848">
    <property type="component" value="Unassembled WGS sequence"/>
</dbReference>
<dbReference type="PANTHER" id="PTHR43649">
    <property type="entry name" value="ARABINOSE-BINDING PROTEIN-RELATED"/>
    <property type="match status" value="1"/>
</dbReference>
<sequence length="393" mass="42792">MDNFQFCRILPLLLYNTEKWLDNAILRHFRTLTRKVPLEAKIEAAVAGDKAPMIAQVENDWAAGYASSGVIVPLTSYVNGSNGLTATQKSDIWKGVWNDQFLNGKMYMFPFNESDYVMYYNDTWLKKDHLPVPTTWTQFASDLKAVTSTSKDTWGLSMDPGSETEGAENGTYLYTSIMQSYGGTLATKTGKPTFDTKAAQEALQYLVNLWKAGYVKFGTDYPGQTAMGSEHSLFDMSTVASYYYNEVADAGKFTMDVAAFPKGPAGSGNSLAGTNISIFTSASKAQRQAAWTFMKWLASPQETAYWAEQTGYLPVTKAALPDMKKYDATHPYVEIAAKSLQYATATPPEAGFDEAMGALANAIQEATVGHESVAVALNNAQSAAVADIAAAKS</sequence>
<dbReference type="GO" id="GO:0055085">
    <property type="term" value="P:transmembrane transport"/>
    <property type="evidence" value="ECO:0007669"/>
    <property type="project" value="InterPro"/>
</dbReference>
<organism evidence="4 5">
    <name type="scientific">Sulfobacillus acidophilus</name>
    <dbReference type="NCBI Taxonomy" id="53633"/>
    <lineage>
        <taxon>Bacteria</taxon>
        <taxon>Bacillati</taxon>
        <taxon>Bacillota</taxon>
        <taxon>Clostridia</taxon>
        <taxon>Eubacteriales</taxon>
        <taxon>Clostridiales Family XVII. Incertae Sedis</taxon>
        <taxon>Sulfobacillus</taxon>
    </lineage>
</organism>
<dbReference type="InterPro" id="IPR050490">
    <property type="entry name" value="Bact_solute-bd_prot1"/>
</dbReference>
<evidence type="ECO:0000313" key="4">
    <source>
        <dbReference type="EMBL" id="PSR22508.1"/>
    </source>
</evidence>
<dbReference type="PROSITE" id="PS01037">
    <property type="entry name" value="SBP_BACTERIAL_1"/>
    <property type="match status" value="1"/>
</dbReference>
<evidence type="ECO:0000313" key="5">
    <source>
        <dbReference type="Proteomes" id="UP000241848"/>
    </source>
</evidence>
<reference evidence="4 5" key="1">
    <citation type="journal article" date="2014" name="BMC Genomics">
        <title>Comparison of environmental and isolate Sulfobacillus genomes reveals diverse carbon, sulfur, nitrogen, and hydrogen metabolisms.</title>
        <authorList>
            <person name="Justice N.B."/>
            <person name="Norman A."/>
            <person name="Brown C.T."/>
            <person name="Singh A."/>
            <person name="Thomas B.C."/>
            <person name="Banfield J.F."/>
        </authorList>
    </citation>
    <scope>NUCLEOTIDE SEQUENCE [LARGE SCALE GENOMIC DNA]</scope>
    <source>
        <strain evidence="4">AMDSBA3</strain>
    </source>
</reference>
<proteinExistence type="inferred from homology"/>
<evidence type="ECO:0000256" key="1">
    <source>
        <dbReference type="ARBA" id="ARBA00008520"/>
    </source>
</evidence>
<keyword evidence="2" id="KW-0813">Transport</keyword>
<dbReference type="Pfam" id="PF13416">
    <property type="entry name" value="SBP_bac_8"/>
    <property type="match status" value="1"/>
</dbReference>
<evidence type="ECO:0000256" key="2">
    <source>
        <dbReference type="ARBA" id="ARBA00022448"/>
    </source>
</evidence>
<dbReference type="InterPro" id="IPR006059">
    <property type="entry name" value="SBP"/>
</dbReference>
<evidence type="ECO:0000256" key="3">
    <source>
        <dbReference type="ARBA" id="ARBA00022729"/>
    </source>
</evidence>
<accession>A0A2T2WJT8</accession>
<evidence type="ECO:0008006" key="6">
    <source>
        <dbReference type="Google" id="ProtNLM"/>
    </source>
</evidence>
<dbReference type="Gene3D" id="3.40.190.10">
    <property type="entry name" value="Periplasmic binding protein-like II"/>
    <property type="match status" value="1"/>
</dbReference>
<dbReference type="InterPro" id="IPR006061">
    <property type="entry name" value="SBP_1_CS"/>
</dbReference>
<dbReference type="EMBL" id="PXYV01000016">
    <property type="protein sequence ID" value="PSR22508.1"/>
    <property type="molecule type" value="Genomic_DNA"/>
</dbReference>
<dbReference type="AlphaFoldDB" id="A0A2T2WJT8"/>
<dbReference type="PANTHER" id="PTHR43649:SF30">
    <property type="entry name" value="ABC TRANSPORTER SUBSTRATE-BINDING PROTEIN"/>
    <property type="match status" value="1"/>
</dbReference>
<gene>
    <name evidence="4" type="ORF">C7B45_06725</name>
</gene>
<name>A0A2T2WJT8_9FIRM</name>
<comment type="caution">
    <text evidence="4">The sequence shown here is derived from an EMBL/GenBank/DDBJ whole genome shotgun (WGS) entry which is preliminary data.</text>
</comment>